<dbReference type="Proteomes" id="UP000646548">
    <property type="component" value="Unassembled WGS sequence"/>
</dbReference>
<evidence type="ECO:0000313" key="12">
    <source>
        <dbReference type="EMBL" id="KAF6739867.1"/>
    </source>
</evidence>
<evidence type="ECO:0000256" key="5">
    <source>
        <dbReference type="ARBA" id="ARBA00023015"/>
    </source>
</evidence>
<evidence type="ECO:0000256" key="4">
    <source>
        <dbReference type="ARBA" id="ARBA00022833"/>
    </source>
</evidence>
<keyword evidence="4" id="KW-0862">Zinc</keyword>
<gene>
    <name evidence="12" type="ORF">FQA47_023899</name>
</gene>
<dbReference type="InterPro" id="IPR000770">
    <property type="entry name" value="SAND_dom"/>
</dbReference>
<dbReference type="AlphaFoldDB" id="A0A834L1S0"/>
<evidence type="ECO:0000256" key="1">
    <source>
        <dbReference type="ARBA" id="ARBA00004496"/>
    </source>
</evidence>
<dbReference type="SUPFAM" id="SSF63763">
    <property type="entry name" value="SAND domain-like"/>
    <property type="match status" value="1"/>
</dbReference>
<protein>
    <submittedName>
        <fullName evidence="12">Glucocorticoid modulatory element-binding protein 1</fullName>
    </submittedName>
</protein>
<evidence type="ECO:0000256" key="7">
    <source>
        <dbReference type="ARBA" id="ARBA00023125"/>
    </source>
</evidence>
<feature type="non-terminal residue" evidence="12">
    <location>
        <position position="1"/>
    </location>
</feature>
<feature type="compositionally biased region" description="Basic and acidic residues" evidence="10">
    <location>
        <begin position="374"/>
        <end position="421"/>
    </location>
</feature>
<name>A0A834L1S0_ORYME</name>
<dbReference type="Pfam" id="PF01342">
    <property type="entry name" value="SAND"/>
    <property type="match status" value="1"/>
</dbReference>
<evidence type="ECO:0000256" key="9">
    <source>
        <dbReference type="ARBA" id="ARBA00023242"/>
    </source>
</evidence>
<comment type="subcellular location">
    <subcellularLocation>
        <location evidence="1">Cytoplasm</location>
    </subcellularLocation>
</comment>
<evidence type="ECO:0000256" key="3">
    <source>
        <dbReference type="ARBA" id="ARBA00022723"/>
    </source>
</evidence>
<dbReference type="GO" id="GO:0000978">
    <property type="term" value="F:RNA polymerase II cis-regulatory region sequence-specific DNA binding"/>
    <property type="evidence" value="ECO:0007669"/>
    <property type="project" value="TreeGrafter"/>
</dbReference>
<dbReference type="EMBL" id="WKFB01000002">
    <property type="protein sequence ID" value="KAF6739867.1"/>
    <property type="molecule type" value="Genomic_DNA"/>
</dbReference>
<dbReference type="InterPro" id="IPR010919">
    <property type="entry name" value="SAND-like_dom_sf"/>
</dbReference>
<dbReference type="Pfam" id="PF25892">
    <property type="entry name" value="Spe-44"/>
    <property type="match status" value="1"/>
</dbReference>
<evidence type="ECO:0000256" key="10">
    <source>
        <dbReference type="SAM" id="MobiDB-lite"/>
    </source>
</evidence>
<feature type="domain" description="SAND" evidence="11">
    <location>
        <begin position="7"/>
        <end position="90"/>
    </location>
</feature>
<keyword evidence="7" id="KW-0238">DNA-binding</keyword>
<dbReference type="PANTHER" id="PTHR10417">
    <property type="entry name" value="GLUCOCORTICOID MODULATORY ELEMENT-BINDING PROTEIN"/>
    <property type="match status" value="1"/>
</dbReference>
<evidence type="ECO:0000256" key="8">
    <source>
        <dbReference type="ARBA" id="ARBA00023163"/>
    </source>
</evidence>
<evidence type="ECO:0000313" key="13">
    <source>
        <dbReference type="Proteomes" id="UP000646548"/>
    </source>
</evidence>
<sequence>METCEDDRKLDAKGTEYGYPITCGDSRAILLFKKFVCPGINVKCVQFNDQLISPKQFVHLAGKATLKDWKRAIRVGGVMLRKMMDSGQIDFYQHDYMCSNTCRSTKFDCPDQRHTALSGDLRTAGLVPVWPLSPLEDRCRPRRGRCMIHAEERLEDESRAAAGWSNGLPRLVNFTTSSWHSLKRKRADTPDGVLRLWKGVADSGLMGEVLSSLQRELLRALQSVELCREKADLQETEAFMLNSLCEMFGLLDSVKQTVDMRCRQSEESKIHNRVYAPNDVLGDRRKLSCSKNRSYRNSSSKHLWSHCQSWKNSRTQPSTAKTNTGIHSPSDVDLQSASYNRMVPQSSSFTEAIKAYRDGRDRMREPSAAGNQEPGHRQRQEDTTVRLKENGQKTDQHCQSKREDARDNESSRKTIREEEKHKTRVRPCSAARAGLARPCSEDQKKHSHPSCVLKESRLMPTVM</sequence>
<dbReference type="SMART" id="SM00258">
    <property type="entry name" value="SAND"/>
    <property type="match status" value="1"/>
</dbReference>
<evidence type="ECO:0000259" key="11">
    <source>
        <dbReference type="PROSITE" id="PS50864"/>
    </source>
</evidence>
<evidence type="ECO:0000256" key="2">
    <source>
        <dbReference type="ARBA" id="ARBA00022490"/>
    </source>
</evidence>
<comment type="caution">
    <text evidence="12">The sequence shown here is derived from an EMBL/GenBank/DDBJ whole genome shotgun (WGS) entry which is preliminary data.</text>
</comment>
<dbReference type="PANTHER" id="PTHR10417:SF3">
    <property type="entry name" value="GLUCOCORTICOID MODULATORY ELEMENT-BINDING PROTEIN 1"/>
    <property type="match status" value="1"/>
</dbReference>
<keyword evidence="9" id="KW-0539">Nucleus</keyword>
<proteinExistence type="predicted"/>
<dbReference type="PROSITE" id="PS50864">
    <property type="entry name" value="SAND"/>
    <property type="match status" value="1"/>
</dbReference>
<dbReference type="GO" id="GO:0046872">
    <property type="term" value="F:metal ion binding"/>
    <property type="evidence" value="ECO:0007669"/>
    <property type="project" value="UniProtKB-KW"/>
</dbReference>
<accession>A0A834L1S0</accession>
<feature type="region of interest" description="Disordered" evidence="10">
    <location>
        <begin position="363"/>
        <end position="463"/>
    </location>
</feature>
<dbReference type="Gene3D" id="3.10.390.10">
    <property type="entry name" value="SAND domain-like"/>
    <property type="match status" value="1"/>
</dbReference>
<keyword evidence="6" id="KW-0175">Coiled coil</keyword>
<reference evidence="12" key="1">
    <citation type="journal article" name="BMC Genomics">
        <title>Long-read sequencing and de novo genome assembly of marine medaka (Oryzias melastigma).</title>
        <authorList>
            <person name="Liang P."/>
            <person name="Saqib H.S.A."/>
            <person name="Ni X."/>
            <person name="Shen Y."/>
        </authorList>
    </citation>
    <scope>NUCLEOTIDE SEQUENCE</scope>
    <source>
        <strain evidence="12">Bigg-433</strain>
    </source>
</reference>
<keyword evidence="3" id="KW-0479">Metal-binding</keyword>
<organism evidence="12 13">
    <name type="scientific">Oryzias melastigma</name>
    <name type="common">Marine medaka</name>
    <dbReference type="NCBI Taxonomy" id="30732"/>
    <lineage>
        <taxon>Eukaryota</taxon>
        <taxon>Metazoa</taxon>
        <taxon>Chordata</taxon>
        <taxon>Craniata</taxon>
        <taxon>Vertebrata</taxon>
        <taxon>Euteleostomi</taxon>
        <taxon>Actinopterygii</taxon>
        <taxon>Neopterygii</taxon>
        <taxon>Teleostei</taxon>
        <taxon>Neoteleostei</taxon>
        <taxon>Acanthomorphata</taxon>
        <taxon>Ovalentaria</taxon>
        <taxon>Atherinomorphae</taxon>
        <taxon>Beloniformes</taxon>
        <taxon>Adrianichthyidae</taxon>
        <taxon>Oryziinae</taxon>
        <taxon>Oryzias</taxon>
    </lineage>
</organism>
<feature type="region of interest" description="Disordered" evidence="10">
    <location>
        <begin position="311"/>
        <end position="332"/>
    </location>
</feature>
<dbReference type="GO" id="GO:0006357">
    <property type="term" value="P:regulation of transcription by RNA polymerase II"/>
    <property type="evidence" value="ECO:0007669"/>
    <property type="project" value="TreeGrafter"/>
</dbReference>
<dbReference type="GO" id="GO:0005737">
    <property type="term" value="C:cytoplasm"/>
    <property type="evidence" value="ECO:0007669"/>
    <property type="project" value="UniProtKB-SubCell"/>
</dbReference>
<dbReference type="InterPro" id="IPR059099">
    <property type="entry name" value="GMEB1/2/Spe-44_dom"/>
</dbReference>
<keyword evidence="5" id="KW-0805">Transcription regulation</keyword>
<evidence type="ECO:0000256" key="6">
    <source>
        <dbReference type="ARBA" id="ARBA00023054"/>
    </source>
</evidence>
<dbReference type="GO" id="GO:0005634">
    <property type="term" value="C:nucleus"/>
    <property type="evidence" value="ECO:0007669"/>
    <property type="project" value="TreeGrafter"/>
</dbReference>
<keyword evidence="8" id="KW-0804">Transcription</keyword>
<keyword evidence="2" id="KW-0963">Cytoplasm</keyword>
<dbReference type="FunFam" id="3.10.390.10:FF:000003">
    <property type="entry name" value="glucocorticoid modulatory element-binding protein 1 isoform X2"/>
    <property type="match status" value="1"/>
</dbReference>